<protein>
    <submittedName>
        <fullName evidence="1">Uncharacterized protein</fullName>
    </submittedName>
</protein>
<name>A0A8X6YTQ5_9ARAC</name>
<evidence type="ECO:0000313" key="2">
    <source>
        <dbReference type="Proteomes" id="UP000886998"/>
    </source>
</evidence>
<proteinExistence type="predicted"/>
<organism evidence="1 2">
    <name type="scientific">Trichonephila inaurata madagascariensis</name>
    <dbReference type="NCBI Taxonomy" id="2747483"/>
    <lineage>
        <taxon>Eukaryota</taxon>
        <taxon>Metazoa</taxon>
        <taxon>Ecdysozoa</taxon>
        <taxon>Arthropoda</taxon>
        <taxon>Chelicerata</taxon>
        <taxon>Arachnida</taxon>
        <taxon>Araneae</taxon>
        <taxon>Araneomorphae</taxon>
        <taxon>Entelegynae</taxon>
        <taxon>Araneoidea</taxon>
        <taxon>Nephilidae</taxon>
        <taxon>Trichonephila</taxon>
        <taxon>Trichonephila inaurata</taxon>
    </lineage>
</organism>
<sequence length="164" mass="18587">MSVVNSPNWAQRSELSRSAFCFPFPFKNAKPQRFWVRKKGENPSLHHVPKSFLRAHENPPAVSIVRTDLRRETLREEGEGFGPPFRSLFGGVQHLLLCPASTTMASDASAEGGKNRASAKIFCISQMQQQIPQTKKIGVRSFLWPLLKVVKTFLYSSSVWEKRL</sequence>
<keyword evidence="2" id="KW-1185">Reference proteome</keyword>
<dbReference type="EMBL" id="BMAV01022158">
    <property type="protein sequence ID" value="GFY76813.1"/>
    <property type="molecule type" value="Genomic_DNA"/>
</dbReference>
<dbReference type="AlphaFoldDB" id="A0A8X6YTQ5"/>
<evidence type="ECO:0000313" key="1">
    <source>
        <dbReference type="EMBL" id="GFY76813.1"/>
    </source>
</evidence>
<gene>
    <name evidence="1" type="ORF">TNIN_14891</name>
</gene>
<dbReference type="Proteomes" id="UP000886998">
    <property type="component" value="Unassembled WGS sequence"/>
</dbReference>
<accession>A0A8X6YTQ5</accession>
<reference evidence="1" key="1">
    <citation type="submission" date="2020-08" db="EMBL/GenBank/DDBJ databases">
        <title>Multicomponent nature underlies the extraordinary mechanical properties of spider dragline silk.</title>
        <authorList>
            <person name="Kono N."/>
            <person name="Nakamura H."/>
            <person name="Mori M."/>
            <person name="Yoshida Y."/>
            <person name="Ohtoshi R."/>
            <person name="Malay A.D."/>
            <person name="Moran D.A.P."/>
            <person name="Tomita M."/>
            <person name="Numata K."/>
            <person name="Arakawa K."/>
        </authorList>
    </citation>
    <scope>NUCLEOTIDE SEQUENCE</scope>
</reference>
<comment type="caution">
    <text evidence="1">The sequence shown here is derived from an EMBL/GenBank/DDBJ whole genome shotgun (WGS) entry which is preliminary data.</text>
</comment>